<keyword evidence="2" id="KW-1185">Reference proteome</keyword>
<accession>A0A1I1E4R9</accession>
<reference evidence="1 2" key="1">
    <citation type="submission" date="2016-10" db="EMBL/GenBank/DDBJ databases">
        <authorList>
            <person name="de Groot N.N."/>
        </authorList>
    </citation>
    <scope>NUCLEOTIDE SEQUENCE [LARGE SCALE GENOMIC DNA]</scope>
    <source>
        <strain evidence="1 2">DSM 19548</strain>
    </source>
</reference>
<protein>
    <submittedName>
        <fullName evidence="1">Uncharacterized conserved protein YodC, DUF2158 family</fullName>
    </submittedName>
</protein>
<dbReference type="Proteomes" id="UP000198728">
    <property type="component" value="Unassembled WGS sequence"/>
</dbReference>
<organism evidence="1 2">
    <name type="scientific">Tropicimonas isoalkanivorans</name>
    <dbReference type="NCBI Taxonomy" id="441112"/>
    <lineage>
        <taxon>Bacteria</taxon>
        <taxon>Pseudomonadati</taxon>
        <taxon>Pseudomonadota</taxon>
        <taxon>Alphaproteobacteria</taxon>
        <taxon>Rhodobacterales</taxon>
        <taxon>Roseobacteraceae</taxon>
        <taxon>Tropicimonas</taxon>
    </lineage>
</organism>
<dbReference type="EMBL" id="FOLG01000001">
    <property type="protein sequence ID" value="SFB82067.1"/>
    <property type="molecule type" value="Genomic_DNA"/>
</dbReference>
<proteinExistence type="predicted"/>
<dbReference type="STRING" id="441112.SAMN04488094_101635"/>
<evidence type="ECO:0000313" key="2">
    <source>
        <dbReference type="Proteomes" id="UP000198728"/>
    </source>
</evidence>
<name>A0A1I1E4R9_9RHOB</name>
<dbReference type="AlphaFoldDB" id="A0A1I1E4R9"/>
<dbReference type="InterPro" id="IPR019226">
    <property type="entry name" value="DUF2158"/>
</dbReference>
<dbReference type="Pfam" id="PF09926">
    <property type="entry name" value="DUF2158"/>
    <property type="match status" value="1"/>
</dbReference>
<sequence>MNNETQFAVGDTVRLRSGGPLMTIEKIKQYTDGDGAICVWFDGLRRVADEFKVATLKSDAF</sequence>
<dbReference type="RefSeq" id="WP_093359187.1">
    <property type="nucleotide sequence ID" value="NZ_FOLG01000001.1"/>
</dbReference>
<dbReference type="OrthoDB" id="7173769at2"/>
<gene>
    <name evidence="1" type="ORF">SAMN04488094_101635</name>
</gene>
<evidence type="ECO:0000313" key="1">
    <source>
        <dbReference type="EMBL" id="SFB82067.1"/>
    </source>
</evidence>